<evidence type="ECO:0000313" key="28">
    <source>
        <dbReference type="EMBL" id="KAA6185263.1"/>
    </source>
</evidence>
<name>A0A5M8FK22_9GAMM</name>
<dbReference type="InterPro" id="IPR011006">
    <property type="entry name" value="CheY-like_superfamily"/>
</dbReference>
<keyword evidence="10" id="KW-0547">Nucleotide-binding</keyword>
<evidence type="ECO:0000259" key="25">
    <source>
        <dbReference type="PROSITE" id="PS50113"/>
    </source>
</evidence>
<feature type="compositionally biased region" description="Basic and acidic residues" evidence="21">
    <location>
        <begin position="970"/>
        <end position="981"/>
    </location>
</feature>
<dbReference type="InterPro" id="IPR004358">
    <property type="entry name" value="Sig_transdc_His_kin-like_C"/>
</dbReference>
<dbReference type="Pfam" id="PF08447">
    <property type="entry name" value="PAS_3"/>
    <property type="match status" value="3"/>
</dbReference>
<dbReference type="InterPro" id="IPR013655">
    <property type="entry name" value="PAS_fold_3"/>
</dbReference>
<sequence length="1565" mass="170970">MYTPDQAQPRLTAMADPQSVSNLSTATRTLLEHLPVGTYEVLIHPDGRPEFTYVSSRWLELCGLDRVQFMADQGLALAVIHPDDRQRMIDDNRRAAAEGVAFRWEGRLLVHGKVVWVAIISNPHADGDGRTRWEGVMIDISAYKQLETQLRAAEGRLRRLFEHLPLPVSVASLDADRRVLFSNAAFERAFGYGPEDIPTVADWARLAYPDPAYRAEVFGRWDAAVATAAEASGDVPPMAFRVTCRDGRVRETEISTSIVDGLLVTAFVDITERGRAAAELAAKEAELRRLVDGLPIGVAIISLDANPRIEFLNARFTQTVGYTLDDIPTAGDWARLAYPDAAYRREIFAVWDAAVERAITDTGRVESMEARVTAKDGRVLDALLNAIVLDQRLLVTLVDMTALKQAERALRSAREALERTAFEVTENIPVGTYTMVLPAGADMAHFSFMSDRFLELTGLDRETAAADPMQAFACIHPDDYDQWVALNAEAFAKRRPFFGESRVIVNGEVRWITAESTPRELPDGSIVWEGVLIDITERKRFEEELTHARAAAEAANQAKSAFLANMSHEIRTPMTGIIGLAQLVLRGELNPGQRHELDKLERLARSLLGILNDILDLSKIEAGRVAVEQIPFDLRQMIDEVRQFLEHNARDKGLDLVVELDPALTSHYLGDPLRLRQVLTNLLGNAIKFTDTGEVRLRVSVAVSSGAGSSSHGERLRFEVCDTGIGISAEQQQTLFKPFFQADDSTTRRYGGSGLGLAISQQLVELMGGQIEVQSAPGQGSCFRFDIATEAVPAPAPQSAPESTAERAPRQVSQPAASSAAGPGLAGRCILLVEDNAINQQIICGLLADTGLRIEVAENGRQAVALYRASMESTAEGGSAGPKLPELILMDLQMPVMDGYEATRQIRALDAQVPIVALTANAFPQDVAKTLAAGMNAHLSKPIDLKQLSAVIADFLQPGDTPAIPGGAEADSRPEAARTTEPDADFPHIPGIDRALCWRMTDGDPSLLQRLLQALADDFGDAPQQTARDLADGETATASRRLHTLRGIAGQLGAADLAKAAGALERAIEANAGDISEPFAALTAILQALLAASAPWRQAAASPPDRPTARPVGHLARQQAEKAVGKPARLLIVDDNPMAVETLSRALKGMGELISAGNGAEALLRTAQTPVDLILLDARMPGMDGFDTCRILHRDYPDIPVIFVTADDDIDSEVRALQAGALDFISKPIHAPVVRARVGVYLQLKAQGDRLRLSEARYARAARGTSDGLWEWQVQTGESYLSPRYKALLGYADDEVENTLEGFETLVHPDDLPKVRAAHAAHLQQREPFDIELRMRNRAGEYRWFRSRAQAEWDADGTPLRMAGAISDITQQKRDREALQQAKEAAEQANRDLQAANRELNRLATTDRLTGIFNRLSFETRAGEEINRSERYGQPLSLLLFDIDHFKSINDRFGHLVGDEVLIEVVQRARVHLRATDVLARWGGEEFTIMLPQSRLAEAVALAEKLRALLADTPLPEVGQVTASFGVAEWSPGDDLDHWVKRADEALYAAKAGGRNRVESQAGAG</sequence>
<comment type="cofactor">
    <cofactor evidence="2">
        <name>Mg(2+)</name>
        <dbReference type="ChEBI" id="CHEBI:18420"/>
    </cofactor>
</comment>
<comment type="catalytic activity">
    <reaction evidence="1">
        <text>ATP + protein L-histidine = ADP + protein N-phospho-L-histidine.</text>
        <dbReference type="EC" id="2.7.13.3"/>
    </reaction>
</comment>
<evidence type="ECO:0000313" key="29">
    <source>
        <dbReference type="Proteomes" id="UP000322981"/>
    </source>
</evidence>
<evidence type="ECO:0000256" key="17">
    <source>
        <dbReference type="ARBA" id="ARBA00068150"/>
    </source>
</evidence>
<evidence type="ECO:0000256" key="19">
    <source>
        <dbReference type="PROSITE-ProRule" id="PRU00169"/>
    </source>
</evidence>
<dbReference type="SMART" id="SM00091">
    <property type="entry name" value="PAS"/>
    <property type="match status" value="4"/>
</dbReference>
<dbReference type="PRINTS" id="PR00344">
    <property type="entry name" value="BCTRLSENSOR"/>
</dbReference>
<keyword evidence="5" id="KW-1003">Cell membrane</keyword>
<evidence type="ECO:0000256" key="16">
    <source>
        <dbReference type="ARBA" id="ARBA00064003"/>
    </source>
</evidence>
<keyword evidence="12" id="KW-0067">ATP-binding</keyword>
<dbReference type="SUPFAM" id="SSF55785">
    <property type="entry name" value="PYP-like sensor domain (PAS domain)"/>
    <property type="match status" value="5"/>
</dbReference>
<evidence type="ECO:0000256" key="15">
    <source>
        <dbReference type="ARBA" id="ARBA00023136"/>
    </source>
</evidence>
<dbReference type="OrthoDB" id="5756128at2"/>
<dbReference type="NCBIfam" id="TIGR00254">
    <property type="entry name" value="GGDEF"/>
    <property type="match status" value="1"/>
</dbReference>
<evidence type="ECO:0000259" key="22">
    <source>
        <dbReference type="PROSITE" id="PS50109"/>
    </source>
</evidence>
<dbReference type="Pfam" id="PF13188">
    <property type="entry name" value="PAS_8"/>
    <property type="match status" value="2"/>
</dbReference>
<evidence type="ECO:0000256" key="11">
    <source>
        <dbReference type="ARBA" id="ARBA00022777"/>
    </source>
</evidence>
<dbReference type="InterPro" id="IPR035965">
    <property type="entry name" value="PAS-like_dom_sf"/>
</dbReference>
<feature type="domain" description="PAS" evidence="24">
    <location>
        <begin position="41"/>
        <end position="99"/>
    </location>
</feature>
<organism evidence="28 29">
    <name type="scientific">Thiohalocapsa marina</name>
    <dbReference type="NCBI Taxonomy" id="424902"/>
    <lineage>
        <taxon>Bacteria</taxon>
        <taxon>Pseudomonadati</taxon>
        <taxon>Pseudomonadota</taxon>
        <taxon>Gammaproteobacteria</taxon>
        <taxon>Chromatiales</taxon>
        <taxon>Chromatiaceae</taxon>
        <taxon>Thiohalocapsa</taxon>
    </lineage>
</organism>
<dbReference type="InterPro" id="IPR036641">
    <property type="entry name" value="HPT_dom_sf"/>
</dbReference>
<dbReference type="CDD" id="cd00082">
    <property type="entry name" value="HisKA"/>
    <property type="match status" value="1"/>
</dbReference>
<dbReference type="Pfam" id="PF00072">
    <property type="entry name" value="Response_reg"/>
    <property type="match status" value="2"/>
</dbReference>
<dbReference type="GO" id="GO:0009927">
    <property type="term" value="F:histidine phosphotransfer kinase activity"/>
    <property type="evidence" value="ECO:0007669"/>
    <property type="project" value="TreeGrafter"/>
</dbReference>
<feature type="region of interest" description="Disordered" evidence="21">
    <location>
        <begin position="961"/>
        <end position="985"/>
    </location>
</feature>
<keyword evidence="29" id="KW-1185">Reference proteome</keyword>
<comment type="caution">
    <text evidence="28">The sequence shown here is derived from an EMBL/GenBank/DDBJ whole genome shotgun (WGS) entry which is preliminary data.</text>
</comment>
<dbReference type="InterPro" id="IPR001789">
    <property type="entry name" value="Sig_transdc_resp-reg_receiver"/>
</dbReference>
<dbReference type="FunFam" id="3.30.565.10:FF:000010">
    <property type="entry name" value="Sensor histidine kinase RcsC"/>
    <property type="match status" value="1"/>
</dbReference>
<dbReference type="InterPro" id="IPR036890">
    <property type="entry name" value="HATPase_C_sf"/>
</dbReference>
<dbReference type="PROSITE" id="PS50887">
    <property type="entry name" value="GGDEF"/>
    <property type="match status" value="1"/>
</dbReference>
<dbReference type="InterPro" id="IPR003594">
    <property type="entry name" value="HATPase_dom"/>
</dbReference>
<feature type="domain" description="HPt" evidence="27">
    <location>
        <begin position="1004"/>
        <end position="1103"/>
    </location>
</feature>
<evidence type="ECO:0000256" key="8">
    <source>
        <dbReference type="ARBA" id="ARBA00022679"/>
    </source>
</evidence>
<evidence type="ECO:0000256" key="21">
    <source>
        <dbReference type="SAM" id="MobiDB-lite"/>
    </source>
</evidence>
<evidence type="ECO:0000256" key="9">
    <source>
        <dbReference type="ARBA" id="ARBA00022692"/>
    </source>
</evidence>
<dbReference type="Gene3D" id="3.30.70.270">
    <property type="match status" value="1"/>
</dbReference>
<dbReference type="FunFam" id="3.30.70.270:FF:000001">
    <property type="entry name" value="Diguanylate cyclase domain protein"/>
    <property type="match status" value="1"/>
</dbReference>
<evidence type="ECO:0000256" key="3">
    <source>
        <dbReference type="ARBA" id="ARBA00004429"/>
    </source>
</evidence>
<dbReference type="Pfam" id="PF01627">
    <property type="entry name" value="Hpt"/>
    <property type="match status" value="1"/>
</dbReference>
<evidence type="ECO:0000259" key="26">
    <source>
        <dbReference type="PROSITE" id="PS50887"/>
    </source>
</evidence>
<dbReference type="InterPro" id="IPR003661">
    <property type="entry name" value="HisK_dim/P_dom"/>
</dbReference>
<dbReference type="EC" id="2.7.13.3" evidence="4"/>
<dbReference type="InterPro" id="IPR001610">
    <property type="entry name" value="PAC"/>
</dbReference>
<dbReference type="SMART" id="SM00086">
    <property type="entry name" value="PAC"/>
    <property type="match status" value="4"/>
</dbReference>
<dbReference type="Pfam" id="PF00990">
    <property type="entry name" value="GGDEF"/>
    <property type="match status" value="1"/>
</dbReference>
<dbReference type="CDD" id="cd01949">
    <property type="entry name" value="GGDEF"/>
    <property type="match status" value="1"/>
</dbReference>
<evidence type="ECO:0000256" key="4">
    <source>
        <dbReference type="ARBA" id="ARBA00012438"/>
    </source>
</evidence>
<dbReference type="SMART" id="SM00388">
    <property type="entry name" value="HisKA"/>
    <property type="match status" value="1"/>
</dbReference>
<dbReference type="EMBL" id="VWXX01000011">
    <property type="protein sequence ID" value="KAA6185263.1"/>
    <property type="molecule type" value="Genomic_DNA"/>
</dbReference>
<feature type="coiled-coil region" evidence="20">
    <location>
        <begin position="1369"/>
        <end position="1406"/>
    </location>
</feature>
<dbReference type="PANTHER" id="PTHR43047">
    <property type="entry name" value="TWO-COMPONENT HISTIDINE PROTEIN KINASE"/>
    <property type="match status" value="1"/>
</dbReference>
<accession>A0A5M8FK22</accession>
<feature type="domain" description="PAC" evidence="25">
    <location>
        <begin position="98"/>
        <end position="152"/>
    </location>
</feature>
<dbReference type="FunFam" id="1.10.287.130:FF:000002">
    <property type="entry name" value="Two-component osmosensing histidine kinase"/>
    <property type="match status" value="1"/>
</dbReference>
<dbReference type="NCBIfam" id="TIGR00229">
    <property type="entry name" value="sensory_box"/>
    <property type="match status" value="4"/>
</dbReference>
<feature type="domain" description="PAS" evidence="24">
    <location>
        <begin position="283"/>
        <end position="327"/>
    </location>
</feature>
<feature type="domain" description="GGDEF" evidence="26">
    <location>
        <begin position="1434"/>
        <end position="1563"/>
    </location>
</feature>
<dbReference type="InterPro" id="IPR043128">
    <property type="entry name" value="Rev_trsase/Diguanyl_cyclase"/>
</dbReference>
<dbReference type="InterPro" id="IPR036097">
    <property type="entry name" value="HisK_dim/P_sf"/>
</dbReference>
<keyword evidence="9" id="KW-0812">Transmembrane</keyword>
<protein>
    <recommendedName>
        <fullName evidence="17">Sensory/regulatory protein RpfC</fullName>
        <ecNumber evidence="4">2.7.13.3</ecNumber>
    </recommendedName>
</protein>
<dbReference type="SUPFAM" id="SSF47384">
    <property type="entry name" value="Homodimeric domain of signal transducing histidine kinase"/>
    <property type="match status" value="1"/>
</dbReference>
<comment type="subcellular location">
    <subcellularLocation>
        <location evidence="3">Cell inner membrane</location>
        <topology evidence="3">Multi-pass membrane protein</topology>
    </subcellularLocation>
</comment>
<feature type="domain" description="Histidine kinase" evidence="22">
    <location>
        <begin position="565"/>
        <end position="791"/>
    </location>
</feature>
<dbReference type="Gene3D" id="3.30.565.10">
    <property type="entry name" value="Histidine kinase-like ATPase, C-terminal domain"/>
    <property type="match status" value="1"/>
</dbReference>
<evidence type="ECO:0000256" key="2">
    <source>
        <dbReference type="ARBA" id="ARBA00001946"/>
    </source>
</evidence>
<dbReference type="SUPFAM" id="SSF52172">
    <property type="entry name" value="CheY-like"/>
    <property type="match status" value="2"/>
</dbReference>
<feature type="domain" description="Response regulatory" evidence="23">
    <location>
        <begin position="1129"/>
        <end position="1242"/>
    </location>
</feature>
<keyword evidence="8" id="KW-0808">Transferase</keyword>
<dbReference type="Gene3D" id="1.20.120.160">
    <property type="entry name" value="HPT domain"/>
    <property type="match status" value="1"/>
</dbReference>
<evidence type="ECO:0000256" key="18">
    <source>
        <dbReference type="PROSITE-ProRule" id="PRU00110"/>
    </source>
</evidence>
<dbReference type="InterPro" id="IPR008207">
    <property type="entry name" value="Sig_transdc_His_kin_Hpt_dom"/>
</dbReference>
<feature type="domain" description="PAC" evidence="25">
    <location>
        <begin position="1329"/>
        <end position="1381"/>
    </location>
</feature>
<dbReference type="PROSITE" id="PS50109">
    <property type="entry name" value="HIS_KIN"/>
    <property type="match status" value="1"/>
</dbReference>
<feature type="domain" description="PAS" evidence="24">
    <location>
        <begin position="153"/>
        <end position="197"/>
    </location>
</feature>
<dbReference type="GO" id="GO:0000155">
    <property type="term" value="F:phosphorelay sensor kinase activity"/>
    <property type="evidence" value="ECO:0007669"/>
    <property type="project" value="InterPro"/>
</dbReference>
<feature type="compositionally biased region" description="Low complexity" evidence="21">
    <location>
        <begin position="810"/>
        <end position="822"/>
    </location>
</feature>
<keyword evidence="20" id="KW-0175">Coiled coil</keyword>
<evidence type="ECO:0000259" key="24">
    <source>
        <dbReference type="PROSITE" id="PS50112"/>
    </source>
</evidence>
<dbReference type="Gene3D" id="1.10.287.130">
    <property type="match status" value="1"/>
</dbReference>
<dbReference type="CDD" id="cd00130">
    <property type="entry name" value="PAS"/>
    <property type="match status" value="4"/>
</dbReference>
<proteinExistence type="predicted"/>
<dbReference type="SMART" id="SM00448">
    <property type="entry name" value="REC"/>
    <property type="match status" value="2"/>
</dbReference>
<dbReference type="Gene3D" id="3.30.450.20">
    <property type="entry name" value="PAS domain"/>
    <property type="match status" value="5"/>
</dbReference>
<dbReference type="InterPro" id="IPR029787">
    <property type="entry name" value="Nucleotide_cyclase"/>
</dbReference>
<keyword evidence="13" id="KW-1133">Transmembrane helix</keyword>
<feature type="modified residue" description="4-aspartylphosphate" evidence="19">
    <location>
        <position position="1177"/>
    </location>
</feature>
<evidence type="ECO:0000256" key="6">
    <source>
        <dbReference type="ARBA" id="ARBA00022519"/>
    </source>
</evidence>
<dbReference type="PROSITE" id="PS50112">
    <property type="entry name" value="PAS"/>
    <property type="match status" value="4"/>
</dbReference>
<dbReference type="PROSITE" id="PS50110">
    <property type="entry name" value="RESPONSE_REGULATORY"/>
    <property type="match status" value="2"/>
</dbReference>
<dbReference type="PROSITE" id="PS50113">
    <property type="entry name" value="PAC"/>
    <property type="match status" value="2"/>
</dbReference>
<dbReference type="SMART" id="SM00387">
    <property type="entry name" value="HATPase_c"/>
    <property type="match status" value="1"/>
</dbReference>
<dbReference type="PROSITE" id="PS50894">
    <property type="entry name" value="HPT"/>
    <property type="match status" value="1"/>
</dbReference>
<dbReference type="InterPro" id="IPR005467">
    <property type="entry name" value="His_kinase_dom"/>
</dbReference>
<dbReference type="SMART" id="SM00267">
    <property type="entry name" value="GGDEF"/>
    <property type="match status" value="1"/>
</dbReference>
<dbReference type="Proteomes" id="UP000322981">
    <property type="component" value="Unassembled WGS sequence"/>
</dbReference>
<dbReference type="SUPFAM" id="SSF47226">
    <property type="entry name" value="Histidine-containing phosphotransfer domain, HPT domain"/>
    <property type="match status" value="1"/>
</dbReference>
<dbReference type="CDD" id="cd17546">
    <property type="entry name" value="REC_hyHK_CKI1_RcsC-like"/>
    <property type="match status" value="1"/>
</dbReference>
<evidence type="ECO:0000259" key="23">
    <source>
        <dbReference type="PROSITE" id="PS50110"/>
    </source>
</evidence>
<keyword evidence="15" id="KW-0472">Membrane</keyword>
<dbReference type="SUPFAM" id="SSF55073">
    <property type="entry name" value="Nucleotide cyclase"/>
    <property type="match status" value="1"/>
</dbReference>
<evidence type="ECO:0000259" key="27">
    <source>
        <dbReference type="PROSITE" id="PS50894"/>
    </source>
</evidence>
<dbReference type="InterPro" id="IPR000014">
    <property type="entry name" value="PAS"/>
</dbReference>
<dbReference type="InterPro" id="IPR000700">
    <property type="entry name" value="PAS-assoc_C"/>
</dbReference>
<evidence type="ECO:0000256" key="5">
    <source>
        <dbReference type="ARBA" id="ARBA00022475"/>
    </source>
</evidence>
<dbReference type="SUPFAM" id="SSF55874">
    <property type="entry name" value="ATPase domain of HSP90 chaperone/DNA topoisomerase II/histidine kinase"/>
    <property type="match status" value="1"/>
</dbReference>
<evidence type="ECO:0000256" key="20">
    <source>
        <dbReference type="SAM" id="Coils"/>
    </source>
</evidence>
<keyword evidence="14" id="KW-0902">Two-component regulatory system</keyword>
<dbReference type="GO" id="GO:0005886">
    <property type="term" value="C:plasma membrane"/>
    <property type="evidence" value="ECO:0007669"/>
    <property type="project" value="UniProtKB-SubCell"/>
</dbReference>
<dbReference type="InterPro" id="IPR000160">
    <property type="entry name" value="GGDEF_dom"/>
</dbReference>
<comment type="subunit">
    <text evidence="16">At low DSF concentrations, interacts with RpfF.</text>
</comment>
<feature type="domain" description="PAS" evidence="24">
    <location>
        <begin position="1254"/>
        <end position="1326"/>
    </location>
</feature>
<evidence type="ECO:0000256" key="13">
    <source>
        <dbReference type="ARBA" id="ARBA00022989"/>
    </source>
</evidence>
<keyword evidence="11" id="KW-0418">Kinase</keyword>
<dbReference type="Pfam" id="PF00512">
    <property type="entry name" value="HisKA"/>
    <property type="match status" value="1"/>
</dbReference>
<reference evidence="28 29" key="1">
    <citation type="submission" date="2019-09" db="EMBL/GenBank/DDBJ databases">
        <title>Whole-genome sequence of the purple sulfur bacterium Thiohalocapsa marina DSM 19078.</title>
        <authorList>
            <person name="Kyndt J.A."/>
            <person name="Meyer T.E."/>
        </authorList>
    </citation>
    <scope>NUCLEOTIDE SEQUENCE [LARGE SCALE GENOMIC DNA]</scope>
    <source>
        <strain evidence="28 29">DSM 19078</strain>
    </source>
</reference>
<evidence type="ECO:0000256" key="14">
    <source>
        <dbReference type="ARBA" id="ARBA00023012"/>
    </source>
</evidence>
<gene>
    <name evidence="28" type="ORF">F2Q65_09175</name>
</gene>
<dbReference type="RefSeq" id="WP_150092639.1">
    <property type="nucleotide sequence ID" value="NZ_JBFUOH010000118.1"/>
</dbReference>
<feature type="domain" description="Response regulatory" evidence="23">
    <location>
        <begin position="829"/>
        <end position="956"/>
    </location>
</feature>
<dbReference type="CDD" id="cd16922">
    <property type="entry name" value="HATPase_EvgS-ArcB-TorS-like"/>
    <property type="match status" value="1"/>
</dbReference>
<dbReference type="Gene3D" id="3.40.50.2300">
    <property type="match status" value="2"/>
</dbReference>
<dbReference type="Pfam" id="PF02518">
    <property type="entry name" value="HATPase_c"/>
    <property type="match status" value="1"/>
</dbReference>
<feature type="modified residue" description="4-aspartylphosphate" evidence="19">
    <location>
        <position position="891"/>
    </location>
</feature>
<evidence type="ECO:0000256" key="10">
    <source>
        <dbReference type="ARBA" id="ARBA00022741"/>
    </source>
</evidence>
<keyword evidence="7 19" id="KW-0597">Phosphoprotein</keyword>
<dbReference type="GO" id="GO:0005524">
    <property type="term" value="F:ATP binding"/>
    <property type="evidence" value="ECO:0007669"/>
    <property type="project" value="UniProtKB-KW"/>
</dbReference>
<feature type="region of interest" description="Disordered" evidence="21">
    <location>
        <begin position="793"/>
        <end position="822"/>
    </location>
</feature>
<keyword evidence="6" id="KW-0997">Cell inner membrane</keyword>
<feature type="modified residue" description="Phosphohistidine" evidence="18">
    <location>
        <position position="1043"/>
    </location>
</feature>
<evidence type="ECO:0000256" key="1">
    <source>
        <dbReference type="ARBA" id="ARBA00000085"/>
    </source>
</evidence>
<evidence type="ECO:0000256" key="7">
    <source>
        <dbReference type="ARBA" id="ARBA00022553"/>
    </source>
</evidence>
<evidence type="ECO:0000256" key="12">
    <source>
        <dbReference type="ARBA" id="ARBA00022840"/>
    </source>
</evidence>